<dbReference type="GO" id="GO:0031349">
    <property type="term" value="P:positive regulation of defense response"/>
    <property type="evidence" value="ECO:0007669"/>
    <property type="project" value="UniProtKB-ARBA"/>
</dbReference>
<dbReference type="InterPro" id="IPR036890">
    <property type="entry name" value="HATPase_C_sf"/>
</dbReference>
<keyword evidence="9" id="KW-0539">Nucleus</keyword>
<protein>
    <recommendedName>
        <fullName evidence="11">Morc S5 domain-containing protein</fullName>
    </recommendedName>
</protein>
<evidence type="ECO:0000256" key="10">
    <source>
        <dbReference type="SAM" id="Coils"/>
    </source>
</evidence>
<evidence type="ECO:0000313" key="13">
    <source>
        <dbReference type="Proteomes" id="UP000663760"/>
    </source>
</evidence>
<dbReference type="EMBL" id="LR746269">
    <property type="protein sequence ID" value="CAA7397584.1"/>
    <property type="molecule type" value="Genomic_DNA"/>
</dbReference>
<dbReference type="GO" id="GO:0016887">
    <property type="term" value="F:ATP hydrolysis activity"/>
    <property type="evidence" value="ECO:0007669"/>
    <property type="project" value="InterPro"/>
</dbReference>
<dbReference type="InterPro" id="IPR045261">
    <property type="entry name" value="MORC_ATPase"/>
</dbReference>
<evidence type="ECO:0000256" key="7">
    <source>
        <dbReference type="ARBA" id="ARBA00023158"/>
    </source>
</evidence>
<dbReference type="Pfam" id="PF17942">
    <property type="entry name" value="Morc6_S5"/>
    <property type="match status" value="1"/>
</dbReference>
<evidence type="ECO:0000256" key="9">
    <source>
        <dbReference type="ARBA" id="ARBA00023242"/>
    </source>
</evidence>
<keyword evidence="8" id="KW-0234">DNA repair</keyword>
<feature type="domain" description="Morc S5" evidence="11">
    <location>
        <begin position="259"/>
        <end position="397"/>
    </location>
</feature>
<keyword evidence="4" id="KW-0378">Hydrolase</keyword>
<dbReference type="GO" id="GO:0004519">
    <property type="term" value="F:endonuclease activity"/>
    <property type="evidence" value="ECO:0007669"/>
    <property type="project" value="UniProtKB-KW"/>
</dbReference>
<dbReference type="AlphaFoldDB" id="A0A7I8KKA6"/>
<accession>A0A7I8KKA6</accession>
<dbReference type="GO" id="GO:0006281">
    <property type="term" value="P:DNA repair"/>
    <property type="evidence" value="ECO:0007669"/>
    <property type="project" value="UniProtKB-KW"/>
</dbReference>
<dbReference type="Proteomes" id="UP000663760">
    <property type="component" value="Chromosome 6"/>
</dbReference>
<dbReference type="SUPFAM" id="SSF55874">
    <property type="entry name" value="ATPase domain of HSP90 chaperone/DNA topoisomerase II/histidine kinase"/>
    <property type="match status" value="1"/>
</dbReference>
<evidence type="ECO:0000313" key="12">
    <source>
        <dbReference type="EMBL" id="CAA7397584.1"/>
    </source>
</evidence>
<dbReference type="GO" id="GO:0031047">
    <property type="term" value="P:regulatory ncRNA-mediated gene silencing"/>
    <property type="evidence" value="ECO:0007669"/>
    <property type="project" value="UniProtKB-KW"/>
</dbReference>
<keyword evidence="7" id="KW-0943">RNA-mediated gene silencing</keyword>
<dbReference type="PANTHER" id="PTHR23336">
    <property type="entry name" value="ZINC FINGER CW-TYPE COILED-COIL DOMAIN PROTEIN 3"/>
    <property type="match status" value="1"/>
</dbReference>
<proteinExistence type="inferred from homology"/>
<dbReference type="InterPro" id="IPR041006">
    <property type="entry name" value="Morc_S5"/>
</dbReference>
<feature type="coiled-coil region" evidence="10">
    <location>
        <begin position="522"/>
        <end position="577"/>
    </location>
</feature>
<evidence type="ECO:0000256" key="3">
    <source>
        <dbReference type="ARBA" id="ARBA00022722"/>
    </source>
</evidence>
<comment type="similarity">
    <text evidence="2">Belongs to the MORC ATPase protein family.</text>
</comment>
<evidence type="ECO:0000256" key="2">
    <source>
        <dbReference type="ARBA" id="ARBA00007845"/>
    </source>
</evidence>
<organism evidence="12 13">
    <name type="scientific">Spirodela intermedia</name>
    <name type="common">Intermediate duckweed</name>
    <dbReference type="NCBI Taxonomy" id="51605"/>
    <lineage>
        <taxon>Eukaryota</taxon>
        <taxon>Viridiplantae</taxon>
        <taxon>Streptophyta</taxon>
        <taxon>Embryophyta</taxon>
        <taxon>Tracheophyta</taxon>
        <taxon>Spermatophyta</taxon>
        <taxon>Magnoliopsida</taxon>
        <taxon>Liliopsida</taxon>
        <taxon>Araceae</taxon>
        <taxon>Lemnoideae</taxon>
        <taxon>Spirodela</taxon>
    </lineage>
</organism>
<sequence length="589" mass="66042">MSSLEVIDLSSDDENGPAANVSADCFAPQCRQFWKAGHYEVGKASKASSQDGNNYLRVHPKFLHSNATSHKWAFGAIAELLDNAVDEIQNGATYVIVDTIKNPRDGSPTLLIQDDGGGMDPETLRRCMSFGFSDKQSDAAIGQYGNGFKTSTMRLGADVIVFSRSMRGGTSTQSTGLLSYTFLQKTLSDDIRVPIFDNIGHHGTKIIIYNLWFNDDGEMELNFESDSSDIMISGAQKIVEKGLMSNMMTKMHIANLLRYSLRVYSSILYLHIPNHFHIILRGKVVEPHHLARDLKYVECIKYQPQGMEITEGTCIVTIGFLNGSPDVNIHGFNIYNKNRLILPFWRVVSKTNGTGRGVSGVVETNFIKPTHDKQDFEKSTLYHRLEGRLKQMTLEYWNYHCHLVGYAPKMVPRQSPHSGLHNSVEYASLGCVTFPSDLEKTVSRPSVSLSQQEAVTALDSRAHTIQSQFTNRITFHSRAAVPEKRSHGNRAAEVESSKKQAMDGVTAVASANNCITKRSVGVEQQKREIMIMTEKNKNLRAECSQYEKAEKELLLKVEQLRSEIREARQLRDRLLDDLNSLGKIKIEIK</sequence>
<dbReference type="OrthoDB" id="757982at2759"/>
<evidence type="ECO:0000256" key="8">
    <source>
        <dbReference type="ARBA" id="ARBA00023204"/>
    </source>
</evidence>
<keyword evidence="4" id="KW-0255">Endonuclease</keyword>
<keyword evidence="5" id="KW-0227">DNA damage</keyword>
<evidence type="ECO:0000256" key="1">
    <source>
        <dbReference type="ARBA" id="ARBA00004123"/>
    </source>
</evidence>
<dbReference type="Gene3D" id="3.30.565.10">
    <property type="entry name" value="Histidine kinase-like ATPase, C-terminal domain"/>
    <property type="match status" value="1"/>
</dbReference>
<keyword evidence="13" id="KW-1185">Reference proteome</keyword>
<name>A0A7I8KKA6_SPIIN</name>
<dbReference type="PANTHER" id="PTHR23336:SF44">
    <property type="entry name" value="PROTEIN MICRORCHIDIA 6"/>
    <property type="match status" value="1"/>
</dbReference>
<evidence type="ECO:0000256" key="5">
    <source>
        <dbReference type="ARBA" id="ARBA00022763"/>
    </source>
</evidence>
<evidence type="ECO:0000256" key="4">
    <source>
        <dbReference type="ARBA" id="ARBA00022759"/>
    </source>
</evidence>
<keyword evidence="6 10" id="KW-0175">Coiled coil</keyword>
<dbReference type="Pfam" id="PF13589">
    <property type="entry name" value="HATPase_c_3"/>
    <property type="match status" value="1"/>
</dbReference>
<gene>
    <name evidence="12" type="ORF">SI8410_06008249</name>
</gene>
<keyword evidence="3" id="KW-0540">Nuclease</keyword>
<reference evidence="12" key="1">
    <citation type="submission" date="2020-02" db="EMBL/GenBank/DDBJ databases">
        <authorList>
            <person name="Scholz U."/>
            <person name="Mascher M."/>
            <person name="Fiebig A."/>
        </authorList>
    </citation>
    <scope>NUCLEOTIDE SEQUENCE</scope>
</reference>
<comment type="subcellular location">
    <subcellularLocation>
        <location evidence="1">Nucleus</location>
    </subcellularLocation>
</comment>
<evidence type="ECO:0000256" key="6">
    <source>
        <dbReference type="ARBA" id="ARBA00023054"/>
    </source>
</evidence>
<dbReference type="GO" id="GO:0005634">
    <property type="term" value="C:nucleus"/>
    <property type="evidence" value="ECO:0007669"/>
    <property type="project" value="UniProtKB-SubCell"/>
</dbReference>
<evidence type="ECO:0000259" key="11">
    <source>
        <dbReference type="Pfam" id="PF17942"/>
    </source>
</evidence>